<gene>
    <name evidence="1" type="ORF">PHMEG_00033986</name>
</gene>
<feature type="non-terminal residue" evidence="1">
    <location>
        <position position="1"/>
    </location>
</feature>
<comment type="caution">
    <text evidence="1">The sequence shown here is derived from an EMBL/GenBank/DDBJ whole genome shotgun (WGS) entry which is preliminary data.</text>
</comment>
<dbReference type="OrthoDB" id="128916at2759"/>
<keyword evidence="2" id="KW-1185">Reference proteome</keyword>
<evidence type="ECO:0000313" key="2">
    <source>
        <dbReference type="Proteomes" id="UP000198211"/>
    </source>
</evidence>
<evidence type="ECO:0000313" key="1">
    <source>
        <dbReference type="EMBL" id="OWY95892.1"/>
    </source>
</evidence>
<dbReference type="EMBL" id="NBNE01012367">
    <property type="protein sequence ID" value="OWY95892.1"/>
    <property type="molecule type" value="Genomic_DNA"/>
</dbReference>
<dbReference type="AlphaFoldDB" id="A0A225US21"/>
<dbReference type="Proteomes" id="UP000198211">
    <property type="component" value="Unassembled WGS sequence"/>
</dbReference>
<organism evidence="1 2">
    <name type="scientific">Phytophthora megakarya</name>
    <dbReference type="NCBI Taxonomy" id="4795"/>
    <lineage>
        <taxon>Eukaryota</taxon>
        <taxon>Sar</taxon>
        <taxon>Stramenopiles</taxon>
        <taxon>Oomycota</taxon>
        <taxon>Peronosporomycetes</taxon>
        <taxon>Peronosporales</taxon>
        <taxon>Peronosporaceae</taxon>
        <taxon>Phytophthora</taxon>
    </lineage>
</organism>
<accession>A0A225US21</accession>
<reference evidence="2" key="1">
    <citation type="submission" date="2017-03" db="EMBL/GenBank/DDBJ databases">
        <title>Phytopthora megakarya and P. palmivora, two closely related causual agents of cacao black pod achieved similar genome size and gene model numbers by different mechanisms.</title>
        <authorList>
            <person name="Ali S."/>
            <person name="Shao J."/>
            <person name="Larry D.J."/>
            <person name="Kronmiller B."/>
            <person name="Shen D."/>
            <person name="Strem M.D."/>
            <person name="Melnick R.L."/>
            <person name="Guiltinan M.J."/>
            <person name="Tyler B.M."/>
            <person name="Meinhardt L.W."/>
            <person name="Bailey B.A."/>
        </authorList>
    </citation>
    <scope>NUCLEOTIDE SEQUENCE [LARGE SCALE GENOMIC DNA]</scope>
    <source>
        <strain evidence="2">zdho120</strain>
    </source>
</reference>
<proteinExistence type="predicted"/>
<protein>
    <submittedName>
        <fullName evidence="1">Uncharacterized protein</fullName>
    </submittedName>
</protein>
<dbReference type="STRING" id="4795.A0A225US21"/>
<sequence>ELVSGRRQLAANWLTKTPGTDLIPHLASERKKLVVASDMCKTTPCMDGVYNVLFLGKVKNPGHIHPWRLVDLPAREYTCGNWQDREFPCAHAVPAAIKDGERLESLYIYNAKRMSIHHFKDMYSAAFRPWLTNVTLKQDTTLKTPAIQSEPLELGKRGVKPGPKPKHKRKKAYAFHHVIYMYKKERVLGAGVIDRLTVKPNPSKMTYSTFLIRRHIPEAGGDSNSEIPDTNTPNIIPLLAIDLLIIT</sequence>
<name>A0A225US21_9STRA</name>